<reference evidence="5" key="1">
    <citation type="submission" date="2025-08" db="UniProtKB">
        <authorList>
            <consortium name="Ensembl"/>
        </authorList>
    </citation>
    <scope>IDENTIFICATION</scope>
</reference>
<dbReference type="GO" id="GO:0005886">
    <property type="term" value="C:plasma membrane"/>
    <property type="evidence" value="ECO:0007669"/>
    <property type="project" value="TreeGrafter"/>
</dbReference>
<dbReference type="STRING" id="28743.ENSCVAP00000007036"/>
<dbReference type="GO" id="GO:0006954">
    <property type="term" value="P:inflammatory response"/>
    <property type="evidence" value="ECO:0007669"/>
    <property type="project" value="TreeGrafter"/>
</dbReference>
<dbReference type="Gene3D" id="3.60.20.40">
    <property type="match status" value="1"/>
</dbReference>
<keyword evidence="4" id="KW-1133">Transmembrane helix</keyword>
<evidence type="ECO:0000313" key="5">
    <source>
        <dbReference type="Ensembl" id="ENSCVAP00000007036.1"/>
    </source>
</evidence>
<proteinExistence type="inferred from homology"/>
<dbReference type="SUPFAM" id="SSF56235">
    <property type="entry name" value="N-terminal nucleophile aminohydrolases (Ntn hydrolases)"/>
    <property type="match status" value="1"/>
</dbReference>
<dbReference type="Pfam" id="PF01019">
    <property type="entry name" value="G_glu_transpept"/>
    <property type="match status" value="1"/>
</dbReference>
<reference evidence="5" key="2">
    <citation type="submission" date="2025-09" db="UniProtKB">
        <authorList>
            <consortium name="Ensembl"/>
        </authorList>
    </citation>
    <scope>IDENTIFICATION</scope>
</reference>
<dbReference type="AlphaFoldDB" id="A0A3Q2CNE0"/>
<dbReference type="PRINTS" id="PR01210">
    <property type="entry name" value="GGTRANSPTASE"/>
</dbReference>
<evidence type="ECO:0000256" key="4">
    <source>
        <dbReference type="SAM" id="Phobius"/>
    </source>
</evidence>
<organism evidence="5 6">
    <name type="scientific">Cyprinodon variegatus</name>
    <name type="common">Sheepshead minnow</name>
    <dbReference type="NCBI Taxonomy" id="28743"/>
    <lineage>
        <taxon>Eukaryota</taxon>
        <taxon>Metazoa</taxon>
        <taxon>Chordata</taxon>
        <taxon>Craniata</taxon>
        <taxon>Vertebrata</taxon>
        <taxon>Euteleostomi</taxon>
        <taxon>Actinopterygii</taxon>
        <taxon>Neopterygii</taxon>
        <taxon>Teleostei</taxon>
        <taxon>Neoteleostei</taxon>
        <taxon>Acanthomorphata</taxon>
        <taxon>Ovalentaria</taxon>
        <taxon>Atherinomorphae</taxon>
        <taxon>Cyprinodontiformes</taxon>
        <taxon>Cyprinodontidae</taxon>
        <taxon>Cyprinodon</taxon>
    </lineage>
</organism>
<accession>A0A3Q2CNE0</accession>
<feature type="binding site" evidence="3">
    <location>
        <begin position="329"/>
        <end position="331"/>
    </location>
    <ligand>
        <name>L-glutamate</name>
        <dbReference type="ChEBI" id="CHEBI:29985"/>
    </ligand>
</feature>
<evidence type="ECO:0000256" key="3">
    <source>
        <dbReference type="PIRSR" id="PIRSR600101-2"/>
    </source>
</evidence>
<dbReference type="GeneTree" id="ENSGT00940000155794"/>
<keyword evidence="4" id="KW-0472">Membrane</keyword>
<evidence type="ECO:0000313" key="6">
    <source>
        <dbReference type="Proteomes" id="UP000265020"/>
    </source>
</evidence>
<dbReference type="InterPro" id="IPR029055">
    <property type="entry name" value="Ntn_hydrolases_N"/>
</dbReference>
<evidence type="ECO:0000256" key="2">
    <source>
        <dbReference type="PIRSR" id="PIRSR600101-1"/>
    </source>
</evidence>
<keyword evidence="6" id="KW-1185">Reference proteome</keyword>
<dbReference type="Ensembl" id="ENSCVAT00000003976.1">
    <property type="protein sequence ID" value="ENSCVAP00000007036.1"/>
    <property type="gene ID" value="ENSCVAG00000008674.1"/>
</dbReference>
<keyword evidence="4" id="KW-0812">Transmembrane</keyword>
<sequence length="434" mass="49417">MEGSLSSMTRRFIVKKPIICFIAVFTVFVFAVIIFSKNKCPDGIFLKGAVAADSETCSVSTVGLNTKSDFIYYKVACTYWIGVPGEIRGYEKAHKLFGKLPWADLFQWTIKQAREGIKVPRIQGCYIQKISENDSAFIDEKRNLLKTGDIIKFEKLADTLETIANVGAEAFYSGRIAEDLVRDVQEAGGKLTLEDLASYKVKVTDAWNISIGDYQMYIPPPPSGGVLLCLVLNIMKEFKKELKNSTNTTLFYQRYREALKFANELRNFTMDPDCGNCNLEVNSSYAKDIWRNITYKKEPKNQMKYEGGSGTTHLSVLDESGIAVSVTSSINAFFGSRVYSQNTGIILNNQLKDFCNITQKISPGNQIILFFRTHPPSSSAGEQISRGTFHIFQNYLYFPNNLHVLYEQLPLFYHFYSIYRNTMFKMKFMLFFYV</sequence>
<dbReference type="GO" id="GO:0002951">
    <property type="term" value="F:leukotriene-C(4) hydrolase"/>
    <property type="evidence" value="ECO:0007669"/>
    <property type="project" value="TreeGrafter"/>
</dbReference>
<dbReference type="PANTHER" id="PTHR11686">
    <property type="entry name" value="GAMMA GLUTAMYL TRANSPEPTIDASE"/>
    <property type="match status" value="1"/>
</dbReference>
<comment type="similarity">
    <text evidence="1">Belongs to the gamma-glutamyltransferase family.</text>
</comment>
<dbReference type="GO" id="GO:0036374">
    <property type="term" value="F:glutathione hydrolase activity"/>
    <property type="evidence" value="ECO:0007669"/>
    <property type="project" value="InterPro"/>
</dbReference>
<dbReference type="GO" id="GO:1901750">
    <property type="term" value="P:leukotriene D4 biosynthetic process"/>
    <property type="evidence" value="ECO:0007669"/>
    <property type="project" value="TreeGrafter"/>
</dbReference>
<dbReference type="InterPro" id="IPR043137">
    <property type="entry name" value="GGT_ssub_C"/>
</dbReference>
<feature type="transmembrane region" description="Helical" evidence="4">
    <location>
        <begin position="12"/>
        <end position="35"/>
    </location>
</feature>
<dbReference type="PANTHER" id="PTHR11686:SF19">
    <property type="entry name" value="GLUTATHIONE HYDROLASE 5 PROENZYME"/>
    <property type="match status" value="1"/>
</dbReference>
<dbReference type="GO" id="GO:0006751">
    <property type="term" value="P:glutathione catabolic process"/>
    <property type="evidence" value="ECO:0007669"/>
    <property type="project" value="InterPro"/>
</dbReference>
<evidence type="ECO:0000256" key="1">
    <source>
        <dbReference type="ARBA" id="ARBA00009381"/>
    </source>
</evidence>
<dbReference type="InterPro" id="IPR000101">
    <property type="entry name" value="GGT_peptidase"/>
</dbReference>
<feature type="active site" description="Nucleophile" evidence="2">
    <location>
        <position position="311"/>
    </location>
</feature>
<dbReference type="InterPro" id="IPR043138">
    <property type="entry name" value="GGT_lsub"/>
</dbReference>
<feature type="binding site" evidence="3">
    <location>
        <position position="353"/>
    </location>
    <ligand>
        <name>L-glutamate</name>
        <dbReference type="ChEBI" id="CHEBI:29985"/>
    </ligand>
</feature>
<dbReference type="Proteomes" id="UP000265020">
    <property type="component" value="Unassembled WGS sequence"/>
</dbReference>
<name>A0A3Q2CNE0_CYPVA</name>
<dbReference type="Gene3D" id="1.10.246.130">
    <property type="match status" value="1"/>
</dbReference>
<protein>
    <submittedName>
        <fullName evidence="5">Gamma-glutamyltransferase 5a</fullName>
    </submittedName>
</protein>